<dbReference type="InterPro" id="IPR036397">
    <property type="entry name" value="RNaseH_sf"/>
</dbReference>
<keyword evidence="4" id="KW-1185">Reference proteome</keyword>
<sequence length="423" mass="46928">MAPAKTPIEEARELWAQHAKPGVISRATGISPRTLHRYIKAFKFGYMPKLERGPQPTLSIELERDIVSWIIGMQQSGMPVTRRFVLVKVGIICSVLGLPPLTEGWYERFLGRHPVLATRHAQVISRARNSPTEQDMINVFNTMLGYVVQEHLDASRIFNMDESGFLSHSKSKKVVAAKGSPNVWAQTMATSFHLTYVACVSAAGYVVPPLFILPGVRVDEAIATAMTVPGSKITCTESGFINARVMHLWLDMLATSVPDSIKRPLLLTLDGYGGHFSSEIVTKAYELQIIMLCLPPNATHLVQPLDVAVFGPLKKHIAKTILDYMVETNTCSLTKAQAIQLASKSWQAITQENAINGFRACGLFPLNKPRMLARLAHFQEGGVKPPEGYSTDWLQHKNEIREEVLTLPPLPMKAVRKRKTVDA</sequence>
<dbReference type="PANTHER" id="PTHR19303">
    <property type="entry name" value="TRANSPOSON"/>
    <property type="match status" value="1"/>
</dbReference>
<dbReference type="AlphaFoldDB" id="A0A1V9Y9F1"/>
<dbReference type="GO" id="GO:0003677">
    <property type="term" value="F:DNA binding"/>
    <property type="evidence" value="ECO:0007669"/>
    <property type="project" value="UniProtKB-KW"/>
</dbReference>
<evidence type="ECO:0000313" key="4">
    <source>
        <dbReference type="Proteomes" id="UP000243579"/>
    </source>
</evidence>
<name>A0A1V9Y9F1_ACHHY</name>
<dbReference type="GO" id="GO:0005634">
    <property type="term" value="C:nucleus"/>
    <property type="evidence" value="ECO:0007669"/>
    <property type="project" value="TreeGrafter"/>
</dbReference>
<comment type="caution">
    <text evidence="3">The sequence shown here is derived from an EMBL/GenBank/DDBJ whole genome shotgun (WGS) entry which is preliminary data.</text>
</comment>
<dbReference type="EMBL" id="JNBR01002479">
    <property type="protein sequence ID" value="OQR82362.1"/>
    <property type="molecule type" value="Genomic_DNA"/>
</dbReference>
<dbReference type="InterPro" id="IPR004875">
    <property type="entry name" value="DDE_SF_endonuclease_dom"/>
</dbReference>
<evidence type="ECO:0000256" key="1">
    <source>
        <dbReference type="ARBA" id="ARBA00023125"/>
    </source>
</evidence>
<gene>
    <name evidence="3" type="ORF">ACHHYP_16173</name>
</gene>
<dbReference type="STRING" id="1202772.A0A1V9Y9F1"/>
<dbReference type="OrthoDB" id="78733at2759"/>
<dbReference type="InterPro" id="IPR050863">
    <property type="entry name" value="CenT-Element_Derived"/>
</dbReference>
<feature type="domain" description="HTH CENPB-type" evidence="2">
    <location>
        <begin position="50"/>
        <end position="119"/>
    </location>
</feature>
<evidence type="ECO:0000259" key="2">
    <source>
        <dbReference type="PROSITE" id="PS51253"/>
    </source>
</evidence>
<protein>
    <recommendedName>
        <fullName evidence="2">HTH CENPB-type domain-containing protein</fullName>
    </recommendedName>
</protein>
<dbReference type="Gene3D" id="3.30.420.10">
    <property type="entry name" value="Ribonuclease H-like superfamily/Ribonuclease H"/>
    <property type="match status" value="1"/>
</dbReference>
<keyword evidence="1" id="KW-0238">DNA-binding</keyword>
<evidence type="ECO:0000313" key="3">
    <source>
        <dbReference type="EMBL" id="OQR82362.1"/>
    </source>
</evidence>
<dbReference type="Proteomes" id="UP000243579">
    <property type="component" value="Unassembled WGS sequence"/>
</dbReference>
<accession>A0A1V9Y9F1</accession>
<organism evidence="3 4">
    <name type="scientific">Achlya hypogyna</name>
    <name type="common">Oomycete</name>
    <name type="synonym">Protoachlya hypogyna</name>
    <dbReference type="NCBI Taxonomy" id="1202772"/>
    <lineage>
        <taxon>Eukaryota</taxon>
        <taxon>Sar</taxon>
        <taxon>Stramenopiles</taxon>
        <taxon>Oomycota</taxon>
        <taxon>Saprolegniomycetes</taxon>
        <taxon>Saprolegniales</taxon>
        <taxon>Achlyaceae</taxon>
        <taxon>Achlya</taxon>
    </lineage>
</organism>
<dbReference type="PANTHER" id="PTHR19303:SF74">
    <property type="entry name" value="POGO TRANSPOSABLE ELEMENT WITH KRAB DOMAIN"/>
    <property type="match status" value="1"/>
</dbReference>
<dbReference type="InterPro" id="IPR006600">
    <property type="entry name" value="HTH_CenpB_DNA-bd_dom"/>
</dbReference>
<dbReference type="Pfam" id="PF03184">
    <property type="entry name" value="DDE_1"/>
    <property type="match status" value="1"/>
</dbReference>
<reference evidence="3 4" key="1">
    <citation type="journal article" date="2014" name="Genome Biol. Evol.">
        <title>The secreted proteins of Achlya hypogyna and Thraustotheca clavata identify the ancestral oomycete secretome and reveal gene acquisitions by horizontal gene transfer.</title>
        <authorList>
            <person name="Misner I."/>
            <person name="Blouin N."/>
            <person name="Leonard G."/>
            <person name="Richards T.A."/>
            <person name="Lane C.E."/>
        </authorList>
    </citation>
    <scope>NUCLEOTIDE SEQUENCE [LARGE SCALE GENOMIC DNA]</scope>
    <source>
        <strain evidence="3 4">ATCC 48635</strain>
    </source>
</reference>
<dbReference type="PROSITE" id="PS51253">
    <property type="entry name" value="HTH_CENPB"/>
    <property type="match status" value="1"/>
</dbReference>
<proteinExistence type="predicted"/>